<comment type="catalytic activity">
    <reaction evidence="1">
        <text>ATP + protein L-histidine = ADP + protein N-phospho-L-histidine.</text>
        <dbReference type="EC" id="2.7.13.3"/>
    </reaction>
</comment>
<dbReference type="SMART" id="SM00388">
    <property type="entry name" value="HisKA"/>
    <property type="match status" value="1"/>
</dbReference>
<evidence type="ECO:0000256" key="4">
    <source>
        <dbReference type="ARBA" id="ARBA00022553"/>
    </source>
</evidence>
<dbReference type="InterPro" id="IPR005467">
    <property type="entry name" value="His_kinase_dom"/>
</dbReference>
<evidence type="ECO:0000256" key="9">
    <source>
        <dbReference type="ARBA" id="ARBA00023136"/>
    </source>
</evidence>
<accession>A0A1C2DP75</accession>
<keyword evidence="12" id="KW-1185">Reference proteome</keyword>
<dbReference type="EMBL" id="MDEO01000033">
    <property type="protein sequence ID" value="OCX16582.1"/>
    <property type="molecule type" value="Genomic_DNA"/>
</dbReference>
<evidence type="ECO:0000256" key="1">
    <source>
        <dbReference type="ARBA" id="ARBA00000085"/>
    </source>
</evidence>
<keyword evidence="5" id="KW-0808">Transferase</keyword>
<dbReference type="SUPFAM" id="SSF55874">
    <property type="entry name" value="ATPase domain of HSP90 chaperone/DNA topoisomerase II/histidine kinase"/>
    <property type="match status" value="1"/>
</dbReference>
<dbReference type="InterPro" id="IPR004358">
    <property type="entry name" value="Sig_transdc_His_kin-like_C"/>
</dbReference>
<evidence type="ECO:0000313" key="11">
    <source>
        <dbReference type="EMBL" id="OCX16582.1"/>
    </source>
</evidence>
<evidence type="ECO:0000313" key="12">
    <source>
        <dbReference type="Proteomes" id="UP000094412"/>
    </source>
</evidence>
<keyword evidence="6" id="KW-0812">Transmembrane</keyword>
<keyword evidence="7" id="KW-0418">Kinase</keyword>
<dbReference type="PANTHER" id="PTHR45436:SF1">
    <property type="entry name" value="SENSOR PROTEIN QSEC"/>
    <property type="match status" value="1"/>
</dbReference>
<name>A0A1C2DP75_9HYPH</name>
<proteinExistence type="predicted"/>
<dbReference type="Proteomes" id="UP000094412">
    <property type="component" value="Unassembled WGS sequence"/>
</dbReference>
<dbReference type="PANTHER" id="PTHR45436">
    <property type="entry name" value="SENSOR HISTIDINE KINASE YKOH"/>
    <property type="match status" value="1"/>
</dbReference>
<reference evidence="11 12" key="1">
    <citation type="submission" date="2016-08" db="EMBL/GenBank/DDBJ databases">
        <title>Whole genome sequence of Mesorhizobium sp. strain UASWS1009 isolated from industrial sewage.</title>
        <authorList>
            <person name="Crovadore J."/>
            <person name="Calmin G."/>
            <person name="Chablais R."/>
            <person name="Cochard B."/>
            <person name="Lefort F."/>
        </authorList>
    </citation>
    <scope>NUCLEOTIDE SEQUENCE [LARGE SCALE GENOMIC DNA]</scope>
    <source>
        <strain evidence="11 12">UASWS1009</strain>
    </source>
</reference>
<dbReference type="Pfam" id="PF08521">
    <property type="entry name" value="2CSK_N"/>
    <property type="match status" value="1"/>
</dbReference>
<keyword evidence="4" id="KW-0597">Phosphoprotein</keyword>
<dbReference type="STRING" id="1566387.QV13_15330"/>
<dbReference type="InterPro" id="IPR003594">
    <property type="entry name" value="HATPase_dom"/>
</dbReference>
<dbReference type="InterPro" id="IPR036890">
    <property type="entry name" value="HATPase_C_sf"/>
</dbReference>
<evidence type="ECO:0000256" key="2">
    <source>
        <dbReference type="ARBA" id="ARBA00004370"/>
    </source>
</evidence>
<keyword evidence="8" id="KW-1133">Transmembrane helix</keyword>
<dbReference type="GO" id="GO:0000155">
    <property type="term" value="F:phosphorelay sensor kinase activity"/>
    <property type="evidence" value="ECO:0007669"/>
    <property type="project" value="InterPro"/>
</dbReference>
<sequence length="448" mass="48611">MAAVVVFNVWTTYKGALDTANLITDRTLLASARVIAERVRKSDGLVEAPIPPSALEMFASSDQDLVLYRVATSDGLLLAGYPDIVAPPQLPVGLEPLYFDTLFRGTPVRAVVLSRPIIDTGNQQTAIIAVGETLKNRNRLVTDLWLKALRDQVLLVAAAGMLAVFGLRRGIAPLMRLRDEVVSRDPAELQPFDAGAVQTEVRPLVEALNEAFDRVQRLIATQRRFVANAAHQLRTPLALLKTQIVVGRREQGTEAKEEALAAIDRSVDRMARLSNQLLSLARAEQGVSSLRKEAVDMEMAARNALDTLALAAVDRDIDLGFDPVGGPFLVWGHSNLLRELVFNLADNALRYTPRGGAVTVRLEHQAGEVVLLVEDNGPGIPATERENVFERFYRRLDTGGEGTGLGLAIVKEIAASHEATIELKDRAQGPGLVVEVRLAAHEEGAAEG</sequence>
<evidence type="ECO:0000259" key="10">
    <source>
        <dbReference type="PROSITE" id="PS50109"/>
    </source>
</evidence>
<evidence type="ECO:0000256" key="5">
    <source>
        <dbReference type="ARBA" id="ARBA00022679"/>
    </source>
</evidence>
<dbReference type="Pfam" id="PF02518">
    <property type="entry name" value="HATPase_c"/>
    <property type="match status" value="1"/>
</dbReference>
<protein>
    <recommendedName>
        <fullName evidence="3">histidine kinase</fullName>
        <ecNumber evidence="3">2.7.13.3</ecNumber>
    </recommendedName>
</protein>
<dbReference type="PROSITE" id="PS50109">
    <property type="entry name" value="HIS_KIN"/>
    <property type="match status" value="1"/>
</dbReference>
<dbReference type="CDD" id="cd00082">
    <property type="entry name" value="HisKA"/>
    <property type="match status" value="1"/>
</dbReference>
<evidence type="ECO:0000256" key="7">
    <source>
        <dbReference type="ARBA" id="ARBA00022777"/>
    </source>
</evidence>
<evidence type="ECO:0000256" key="6">
    <source>
        <dbReference type="ARBA" id="ARBA00022692"/>
    </source>
</evidence>
<dbReference type="GO" id="GO:0005886">
    <property type="term" value="C:plasma membrane"/>
    <property type="evidence" value="ECO:0007669"/>
    <property type="project" value="TreeGrafter"/>
</dbReference>
<dbReference type="Gene3D" id="1.10.287.130">
    <property type="match status" value="1"/>
</dbReference>
<organism evidence="11 12">
    <name type="scientific">Mesorhizobium hungaricum</name>
    <dbReference type="NCBI Taxonomy" id="1566387"/>
    <lineage>
        <taxon>Bacteria</taxon>
        <taxon>Pseudomonadati</taxon>
        <taxon>Pseudomonadota</taxon>
        <taxon>Alphaproteobacteria</taxon>
        <taxon>Hyphomicrobiales</taxon>
        <taxon>Phyllobacteriaceae</taxon>
        <taxon>Mesorhizobium</taxon>
    </lineage>
</organism>
<keyword evidence="9" id="KW-0472">Membrane</keyword>
<dbReference type="InterPro" id="IPR013727">
    <property type="entry name" value="2CSK_N"/>
</dbReference>
<dbReference type="InterPro" id="IPR036097">
    <property type="entry name" value="HisK_dim/P_sf"/>
</dbReference>
<comment type="subcellular location">
    <subcellularLocation>
        <location evidence="2">Membrane</location>
    </subcellularLocation>
</comment>
<dbReference type="InterPro" id="IPR003661">
    <property type="entry name" value="HisK_dim/P_dom"/>
</dbReference>
<dbReference type="SUPFAM" id="SSF47384">
    <property type="entry name" value="Homodimeric domain of signal transducing histidine kinase"/>
    <property type="match status" value="1"/>
</dbReference>
<evidence type="ECO:0000256" key="3">
    <source>
        <dbReference type="ARBA" id="ARBA00012438"/>
    </source>
</evidence>
<feature type="domain" description="Histidine kinase" evidence="10">
    <location>
        <begin position="228"/>
        <end position="442"/>
    </location>
</feature>
<comment type="caution">
    <text evidence="11">The sequence shown here is derived from an EMBL/GenBank/DDBJ whole genome shotgun (WGS) entry which is preliminary data.</text>
</comment>
<dbReference type="EC" id="2.7.13.3" evidence="3"/>
<dbReference type="Pfam" id="PF00512">
    <property type="entry name" value="HisKA"/>
    <property type="match status" value="1"/>
</dbReference>
<dbReference type="Gene3D" id="3.30.565.10">
    <property type="entry name" value="Histidine kinase-like ATPase, C-terminal domain"/>
    <property type="match status" value="1"/>
</dbReference>
<gene>
    <name evidence="11" type="ORF">QV13_15330</name>
</gene>
<dbReference type="AlphaFoldDB" id="A0A1C2DP75"/>
<dbReference type="SMART" id="SM00387">
    <property type="entry name" value="HATPase_c"/>
    <property type="match status" value="1"/>
</dbReference>
<dbReference type="PRINTS" id="PR00344">
    <property type="entry name" value="BCTRLSENSOR"/>
</dbReference>
<dbReference type="InterPro" id="IPR050428">
    <property type="entry name" value="TCS_sensor_his_kinase"/>
</dbReference>
<evidence type="ECO:0000256" key="8">
    <source>
        <dbReference type="ARBA" id="ARBA00022989"/>
    </source>
</evidence>